<accession>X1JVK3</accession>
<name>X1JVK3_9ZZZZ</name>
<reference evidence="1" key="1">
    <citation type="journal article" date="2014" name="Front. Microbiol.">
        <title>High frequency of phylogenetically diverse reductive dehalogenase-homologous genes in deep subseafloor sedimentary metagenomes.</title>
        <authorList>
            <person name="Kawai M."/>
            <person name="Futagami T."/>
            <person name="Toyoda A."/>
            <person name="Takaki Y."/>
            <person name="Nishi S."/>
            <person name="Hori S."/>
            <person name="Arai W."/>
            <person name="Tsubouchi T."/>
            <person name="Morono Y."/>
            <person name="Uchiyama I."/>
            <person name="Ito T."/>
            <person name="Fujiyama A."/>
            <person name="Inagaki F."/>
            <person name="Takami H."/>
        </authorList>
    </citation>
    <scope>NUCLEOTIDE SEQUENCE</scope>
    <source>
        <strain evidence="1">Expedition CK06-06</strain>
    </source>
</reference>
<dbReference type="EMBL" id="BARU01042486">
    <property type="protein sequence ID" value="GAH85430.1"/>
    <property type="molecule type" value="Genomic_DNA"/>
</dbReference>
<protein>
    <submittedName>
        <fullName evidence="1">Uncharacterized protein</fullName>
    </submittedName>
</protein>
<dbReference type="AlphaFoldDB" id="X1JVK3"/>
<comment type="caution">
    <text evidence="1">The sequence shown here is derived from an EMBL/GenBank/DDBJ whole genome shotgun (WGS) entry which is preliminary data.</text>
</comment>
<organism evidence="1">
    <name type="scientific">marine sediment metagenome</name>
    <dbReference type="NCBI Taxonomy" id="412755"/>
    <lineage>
        <taxon>unclassified sequences</taxon>
        <taxon>metagenomes</taxon>
        <taxon>ecological metagenomes</taxon>
    </lineage>
</organism>
<evidence type="ECO:0000313" key="1">
    <source>
        <dbReference type="EMBL" id="GAH85430.1"/>
    </source>
</evidence>
<sequence length="60" mass="7014">MQDFTLTTYNKLLQELLSNGYLSQTLQDFIQQPKNKTVILRHDVDLAYRSQRSEVPGEMP</sequence>
<proteinExistence type="predicted"/>
<gene>
    <name evidence="1" type="ORF">S03H2_65269</name>
</gene>